<keyword evidence="2" id="KW-1185">Reference proteome</keyword>
<dbReference type="AlphaFoldDB" id="A0A8J7E2M0"/>
<dbReference type="RefSeq" id="WP_194030760.1">
    <property type="nucleotide sequence ID" value="NZ_JADEWZ010000028.1"/>
</dbReference>
<comment type="caution">
    <text evidence="1">The sequence shown here is derived from an EMBL/GenBank/DDBJ whole genome shotgun (WGS) entry which is preliminary data.</text>
</comment>
<name>A0A8J7E2M0_9CYAN</name>
<organism evidence="1 2">
    <name type="scientific">Lusitaniella coriacea LEGE 07157</name>
    <dbReference type="NCBI Taxonomy" id="945747"/>
    <lineage>
        <taxon>Bacteria</taxon>
        <taxon>Bacillati</taxon>
        <taxon>Cyanobacteriota</taxon>
        <taxon>Cyanophyceae</taxon>
        <taxon>Spirulinales</taxon>
        <taxon>Lusitaniellaceae</taxon>
        <taxon>Lusitaniella</taxon>
    </lineage>
</organism>
<evidence type="ECO:0000313" key="2">
    <source>
        <dbReference type="Proteomes" id="UP000654482"/>
    </source>
</evidence>
<protein>
    <submittedName>
        <fullName evidence="1">Uncharacterized protein</fullName>
    </submittedName>
</protein>
<dbReference type="Proteomes" id="UP000654482">
    <property type="component" value="Unassembled WGS sequence"/>
</dbReference>
<sequence length="100" mass="11199">MRQKFDFSILVLTSFLVVLALEPVQHLPASQADTRETPLTQNASTPQALELVQQPKSSESFSIPDGIPFRSEAQLVAGAEERILRLLQTQFKHRGEIELI</sequence>
<accession>A0A8J7E2M0</accession>
<reference evidence="1" key="1">
    <citation type="submission" date="2020-10" db="EMBL/GenBank/DDBJ databases">
        <authorList>
            <person name="Castelo-Branco R."/>
            <person name="Eusebio N."/>
            <person name="Adriana R."/>
            <person name="Vieira A."/>
            <person name="Brugerolle De Fraissinette N."/>
            <person name="Rezende De Castro R."/>
            <person name="Schneider M.P."/>
            <person name="Vasconcelos V."/>
            <person name="Leao P.N."/>
        </authorList>
    </citation>
    <scope>NUCLEOTIDE SEQUENCE</scope>
    <source>
        <strain evidence="1">LEGE 07157</strain>
    </source>
</reference>
<gene>
    <name evidence="1" type="ORF">IQ249_17395</name>
</gene>
<proteinExistence type="predicted"/>
<dbReference type="EMBL" id="JADEWZ010000028">
    <property type="protein sequence ID" value="MBE9117674.1"/>
    <property type="molecule type" value="Genomic_DNA"/>
</dbReference>
<evidence type="ECO:0000313" key="1">
    <source>
        <dbReference type="EMBL" id="MBE9117674.1"/>
    </source>
</evidence>